<feature type="signal peptide" evidence="1">
    <location>
        <begin position="1"/>
        <end position="21"/>
    </location>
</feature>
<proteinExistence type="predicted"/>
<accession>A0A844HJI8</accession>
<gene>
    <name evidence="2" type="ORF">GL300_04075</name>
</gene>
<feature type="chain" id="PRO_5032334980" description="Lipoprotein" evidence="1">
    <location>
        <begin position="22"/>
        <end position="102"/>
    </location>
</feature>
<evidence type="ECO:0000256" key="1">
    <source>
        <dbReference type="SAM" id="SignalP"/>
    </source>
</evidence>
<dbReference type="RefSeq" id="WP_155038267.1">
    <property type="nucleotide sequence ID" value="NZ_JBHGCD010000001.1"/>
</dbReference>
<keyword evidence="1" id="KW-0732">Signal</keyword>
<evidence type="ECO:0000313" key="2">
    <source>
        <dbReference type="EMBL" id="MTH58385.1"/>
    </source>
</evidence>
<dbReference type="PROSITE" id="PS51257">
    <property type="entry name" value="PROKAR_LIPOPROTEIN"/>
    <property type="match status" value="1"/>
</dbReference>
<reference evidence="2 3" key="1">
    <citation type="submission" date="2019-11" db="EMBL/GenBank/DDBJ databases">
        <authorList>
            <person name="Dong K."/>
        </authorList>
    </citation>
    <scope>NUCLEOTIDE SEQUENCE [LARGE SCALE GENOMIC DNA]</scope>
    <source>
        <strain evidence="2 3">NBRC 112902</strain>
    </source>
</reference>
<dbReference type="Proteomes" id="UP000449846">
    <property type="component" value="Unassembled WGS sequence"/>
</dbReference>
<keyword evidence="3" id="KW-1185">Reference proteome</keyword>
<dbReference type="AlphaFoldDB" id="A0A844HJI8"/>
<comment type="caution">
    <text evidence="2">The sequence shown here is derived from an EMBL/GenBank/DDBJ whole genome shotgun (WGS) entry which is preliminary data.</text>
</comment>
<protein>
    <recommendedName>
        <fullName evidence="4">Lipoprotein</fullName>
    </recommendedName>
</protein>
<name>A0A844HJI8_9RHOB</name>
<dbReference type="EMBL" id="WMIG01000001">
    <property type="protein sequence ID" value="MTH58385.1"/>
    <property type="molecule type" value="Genomic_DNA"/>
</dbReference>
<dbReference type="OrthoDB" id="7691501at2"/>
<evidence type="ECO:0008006" key="4">
    <source>
        <dbReference type="Google" id="ProtNLM"/>
    </source>
</evidence>
<sequence>MAGRGALMALIPGFLGMAACAPVPVEQAERNCLQAARDATGPRTEIGLGLGSGGYRSGYVGFEVSSDYLYGRDPAEVFDACVRRRSGQPPKRPLQEQPGWSA</sequence>
<evidence type="ECO:0000313" key="3">
    <source>
        <dbReference type="Proteomes" id="UP000449846"/>
    </source>
</evidence>
<organism evidence="2 3">
    <name type="scientific">Paracoccus litorisediminis</name>
    <dbReference type="NCBI Taxonomy" id="2006130"/>
    <lineage>
        <taxon>Bacteria</taxon>
        <taxon>Pseudomonadati</taxon>
        <taxon>Pseudomonadota</taxon>
        <taxon>Alphaproteobacteria</taxon>
        <taxon>Rhodobacterales</taxon>
        <taxon>Paracoccaceae</taxon>
        <taxon>Paracoccus</taxon>
    </lineage>
</organism>